<proteinExistence type="predicted"/>
<gene>
    <name evidence="2" type="ORF">EF834_17425</name>
</gene>
<dbReference type="RefSeq" id="WP_127948472.1">
    <property type="nucleotide sequence ID" value="NZ_RKLN01000007.1"/>
</dbReference>
<organism evidence="2 3">
    <name type="scientific">Rhodococcus spongiicola</name>
    <dbReference type="NCBI Taxonomy" id="2487352"/>
    <lineage>
        <taxon>Bacteria</taxon>
        <taxon>Bacillati</taxon>
        <taxon>Actinomycetota</taxon>
        <taxon>Actinomycetes</taxon>
        <taxon>Mycobacteriales</taxon>
        <taxon>Nocardiaceae</taxon>
        <taxon>Rhodococcus</taxon>
    </lineage>
</organism>
<accession>A0A438ANI6</accession>
<keyword evidence="3" id="KW-1185">Reference proteome</keyword>
<feature type="region of interest" description="Disordered" evidence="1">
    <location>
        <begin position="41"/>
        <end position="60"/>
    </location>
</feature>
<dbReference type="AlphaFoldDB" id="A0A438ANI6"/>
<protein>
    <submittedName>
        <fullName evidence="2">Uncharacterized protein</fullName>
    </submittedName>
</protein>
<comment type="caution">
    <text evidence="2">The sequence shown here is derived from an EMBL/GenBank/DDBJ whole genome shotgun (WGS) entry which is preliminary data.</text>
</comment>
<evidence type="ECO:0000313" key="2">
    <source>
        <dbReference type="EMBL" id="RVW00428.1"/>
    </source>
</evidence>
<sequence>MDPVKAITDITGHVLIRIGNPILGNGPDGEPSGDIHIHLHIADDDPDEEPKPRGWARLKR</sequence>
<reference evidence="2 3" key="1">
    <citation type="submission" date="2018-11" db="EMBL/GenBank/DDBJ databases">
        <title>Rhodococcus spongicola sp. nov. and Rhodococcus xishaensis sp. nov. from marine sponges.</title>
        <authorList>
            <person name="Li L."/>
            <person name="Lin H.W."/>
        </authorList>
    </citation>
    <scope>NUCLEOTIDE SEQUENCE [LARGE SCALE GENOMIC DNA]</scope>
    <source>
        <strain evidence="2 3">LHW50502</strain>
    </source>
</reference>
<evidence type="ECO:0000313" key="3">
    <source>
        <dbReference type="Proteomes" id="UP000284333"/>
    </source>
</evidence>
<evidence type="ECO:0000256" key="1">
    <source>
        <dbReference type="SAM" id="MobiDB-lite"/>
    </source>
</evidence>
<name>A0A438ANI6_9NOCA</name>
<dbReference type="EMBL" id="RKLN01000007">
    <property type="protein sequence ID" value="RVW00428.1"/>
    <property type="molecule type" value="Genomic_DNA"/>
</dbReference>
<dbReference type="Proteomes" id="UP000284333">
    <property type="component" value="Unassembled WGS sequence"/>
</dbReference>